<organism evidence="3 4">
    <name type="scientific">Butyricicoccus faecihominis</name>
    <dbReference type="NCBI Taxonomy" id="1712515"/>
    <lineage>
        <taxon>Bacteria</taxon>
        <taxon>Bacillati</taxon>
        <taxon>Bacillota</taxon>
        <taxon>Clostridia</taxon>
        <taxon>Eubacteriales</taxon>
        <taxon>Butyricicoccaceae</taxon>
        <taxon>Butyricicoccus</taxon>
    </lineage>
</organism>
<feature type="transmembrane region" description="Helical" evidence="2">
    <location>
        <begin position="140"/>
        <end position="159"/>
    </location>
</feature>
<protein>
    <submittedName>
        <fullName evidence="3">Uncharacterized protein</fullName>
    </submittedName>
</protein>
<keyword evidence="4" id="KW-1185">Reference proteome</keyword>
<dbReference type="RefSeq" id="WP_118729322.1">
    <property type="nucleotide sequence ID" value="NZ_BMQH01000001.1"/>
</dbReference>
<dbReference type="Proteomes" id="UP000620147">
    <property type="component" value="Unassembled WGS sequence"/>
</dbReference>
<name>A0ABQ1E2T8_9FIRM</name>
<proteinExistence type="predicted"/>
<evidence type="ECO:0000313" key="3">
    <source>
        <dbReference type="EMBL" id="GFO89279.1"/>
    </source>
</evidence>
<accession>A0ABQ1E2T8</accession>
<keyword evidence="2" id="KW-1133">Transmembrane helix</keyword>
<keyword evidence="2" id="KW-0812">Transmembrane</keyword>
<comment type="caution">
    <text evidence="3">The sequence shown here is derived from an EMBL/GenBank/DDBJ whole genome shotgun (WGS) entry which is preliminary data.</text>
</comment>
<feature type="transmembrane region" description="Helical" evidence="2">
    <location>
        <begin position="238"/>
        <end position="257"/>
    </location>
</feature>
<keyword evidence="2" id="KW-0472">Membrane</keyword>
<reference evidence="3 4" key="1">
    <citation type="submission" date="2020-06" db="EMBL/GenBank/DDBJ databases">
        <title>Characterization of fructooligosaccharide metabolism and fructooligosaccharide-degrading enzymes in human commensal butyrate producers.</title>
        <authorList>
            <person name="Tanno H."/>
            <person name="Fujii T."/>
            <person name="Hirano K."/>
            <person name="Maeno S."/>
            <person name="Tonozuka T."/>
            <person name="Sakamoto M."/>
            <person name="Ohkuma M."/>
            <person name="Tochio T."/>
            <person name="Endo A."/>
        </authorList>
    </citation>
    <scope>NUCLEOTIDE SEQUENCE [LARGE SCALE GENOMIC DNA]</scope>
    <source>
        <strain evidence="3 4">JCM 31056</strain>
    </source>
</reference>
<evidence type="ECO:0000313" key="4">
    <source>
        <dbReference type="Proteomes" id="UP000620147"/>
    </source>
</evidence>
<dbReference type="EMBL" id="BLYJ01000040">
    <property type="protein sequence ID" value="GFO89279.1"/>
    <property type="molecule type" value="Genomic_DNA"/>
</dbReference>
<gene>
    <name evidence="3" type="ORF">BUFA31_24430</name>
</gene>
<feature type="coiled-coil region" evidence="1">
    <location>
        <begin position="105"/>
        <end position="136"/>
    </location>
</feature>
<feature type="transmembrane region" description="Helical" evidence="2">
    <location>
        <begin position="180"/>
        <end position="202"/>
    </location>
</feature>
<evidence type="ECO:0000256" key="2">
    <source>
        <dbReference type="SAM" id="Phobius"/>
    </source>
</evidence>
<evidence type="ECO:0000256" key="1">
    <source>
        <dbReference type="SAM" id="Coils"/>
    </source>
</evidence>
<sequence>MEYSEKLSELIESMTHYIEPSDEEADELLNDFQEIYNDGTFRHSYYEISQQLEGFQSDVRDNVCAVLERVMSRISDDHSNLSKGMTKLYDHIKLEALRLARMEKVAFLSAKADEALKQAQQLNKESNKNVTDLLDRVNGFHGQSIAILGIFSGIVLGFSTEIKLLTETFSNINNMNVKNMLLYLLIVGFIAFNTLFMLMYAVSKIANQSIAASCKGRECESCPENHRAWGRLRRKYPYVLYFNIMVLISAVVVLVVFRR</sequence>
<keyword evidence="1" id="KW-0175">Coiled coil</keyword>